<dbReference type="Pfam" id="PF13302">
    <property type="entry name" value="Acetyltransf_3"/>
    <property type="match status" value="1"/>
</dbReference>
<sequence length="170" mass="20368">MLPPEFQTDFFSLKPYALENEDKYIEIVLDEFSIQYMGGSSGIEDDERKLFKKIFQIYNRNDERWFWIWGIYKNELLCGHLELKETEHTTDTELEIVYMIHPNERRKGIMSKVLSFIKEKQQDWKKRIIATVNPKNLDSITLLEKWGIEKTEILINSETGEEFLKLILKK</sequence>
<accession>A0A504J378</accession>
<dbReference type="RefSeq" id="WP_140596258.1">
    <property type="nucleotide sequence ID" value="NZ_VFWZ01000008.1"/>
</dbReference>
<dbReference type="InterPro" id="IPR016181">
    <property type="entry name" value="Acyl_CoA_acyltransferase"/>
</dbReference>
<keyword evidence="2" id="KW-0808">Transferase</keyword>
<dbReference type="SUPFAM" id="SSF55729">
    <property type="entry name" value="Acyl-CoA N-acyltransferases (Nat)"/>
    <property type="match status" value="1"/>
</dbReference>
<dbReference type="PROSITE" id="PS51186">
    <property type="entry name" value="GNAT"/>
    <property type="match status" value="1"/>
</dbReference>
<evidence type="ECO:0000259" key="1">
    <source>
        <dbReference type="PROSITE" id="PS51186"/>
    </source>
</evidence>
<feature type="domain" description="N-acetyltransferase" evidence="1">
    <location>
        <begin position="11"/>
        <end position="170"/>
    </location>
</feature>
<dbReference type="Proteomes" id="UP000315540">
    <property type="component" value="Unassembled WGS sequence"/>
</dbReference>
<comment type="caution">
    <text evidence="2">The sequence shown here is derived from an EMBL/GenBank/DDBJ whole genome shotgun (WGS) entry which is preliminary data.</text>
</comment>
<organism evidence="2 3">
    <name type="scientific">Aquimarina algicola</name>
    <dbReference type="NCBI Taxonomy" id="2589995"/>
    <lineage>
        <taxon>Bacteria</taxon>
        <taxon>Pseudomonadati</taxon>
        <taxon>Bacteroidota</taxon>
        <taxon>Flavobacteriia</taxon>
        <taxon>Flavobacteriales</taxon>
        <taxon>Flavobacteriaceae</taxon>
        <taxon>Aquimarina</taxon>
    </lineage>
</organism>
<dbReference type="InterPro" id="IPR051531">
    <property type="entry name" value="N-acetyltransferase"/>
</dbReference>
<reference evidence="2 3" key="1">
    <citation type="submission" date="2019-06" db="EMBL/GenBank/DDBJ databases">
        <authorList>
            <person name="Meng X."/>
        </authorList>
    </citation>
    <scope>NUCLEOTIDE SEQUENCE [LARGE SCALE GENOMIC DNA]</scope>
    <source>
        <strain evidence="2 3">M625</strain>
    </source>
</reference>
<name>A0A504J378_9FLAO</name>
<dbReference type="EMBL" id="VFWZ01000008">
    <property type="protein sequence ID" value="TPN82872.1"/>
    <property type="molecule type" value="Genomic_DNA"/>
</dbReference>
<dbReference type="OrthoDB" id="9811523at2"/>
<protein>
    <submittedName>
        <fullName evidence="2">GNAT family N-acetyltransferase</fullName>
    </submittedName>
</protein>
<dbReference type="AlphaFoldDB" id="A0A504J378"/>
<dbReference type="PANTHER" id="PTHR43792">
    <property type="entry name" value="GNAT FAMILY, PUTATIVE (AFU_ORTHOLOGUE AFUA_3G00765)-RELATED-RELATED"/>
    <property type="match status" value="1"/>
</dbReference>
<dbReference type="Gene3D" id="3.40.630.30">
    <property type="match status" value="1"/>
</dbReference>
<proteinExistence type="predicted"/>
<keyword evidence="3" id="KW-1185">Reference proteome</keyword>
<evidence type="ECO:0000313" key="3">
    <source>
        <dbReference type="Proteomes" id="UP000315540"/>
    </source>
</evidence>
<evidence type="ECO:0000313" key="2">
    <source>
        <dbReference type="EMBL" id="TPN82872.1"/>
    </source>
</evidence>
<dbReference type="GO" id="GO:0016747">
    <property type="term" value="F:acyltransferase activity, transferring groups other than amino-acyl groups"/>
    <property type="evidence" value="ECO:0007669"/>
    <property type="project" value="InterPro"/>
</dbReference>
<gene>
    <name evidence="2" type="ORF">FHK87_20820</name>
</gene>
<dbReference type="PANTHER" id="PTHR43792:SF1">
    <property type="entry name" value="N-ACETYLTRANSFERASE DOMAIN-CONTAINING PROTEIN"/>
    <property type="match status" value="1"/>
</dbReference>
<dbReference type="InterPro" id="IPR000182">
    <property type="entry name" value="GNAT_dom"/>
</dbReference>